<reference evidence="2" key="1">
    <citation type="submission" date="2012-11" db="EMBL/GenBank/DDBJ databases">
        <title>Dependencies among metagenomic species, viruses, plasmids and units of genetic variation.</title>
        <authorList>
            <person name="Nielsen H.B."/>
            <person name="Almeida M."/>
            <person name="Juncker A.S."/>
            <person name="Rasmussen S."/>
            <person name="Li J."/>
            <person name="Sunagawa S."/>
            <person name="Plichta D."/>
            <person name="Gautier L."/>
            <person name="Le Chatelier E."/>
            <person name="Peletier E."/>
            <person name="Bonde I."/>
            <person name="Nielsen T."/>
            <person name="Manichanh C."/>
            <person name="Arumugam M."/>
            <person name="Batto J."/>
            <person name="Santos M.B.Q.D."/>
            <person name="Blom N."/>
            <person name="Borruel N."/>
            <person name="Burgdorf K.S."/>
            <person name="Boumezbeur F."/>
            <person name="Casellas F."/>
            <person name="Dore J."/>
            <person name="Guarner F."/>
            <person name="Hansen T."/>
            <person name="Hildebrand F."/>
            <person name="Kaas R.S."/>
            <person name="Kennedy S."/>
            <person name="Kristiansen K."/>
            <person name="Kultima J.R."/>
            <person name="Leonard P."/>
            <person name="Levenez F."/>
            <person name="Lund O."/>
            <person name="Moumen B."/>
            <person name="Le Paslier D."/>
            <person name="Pons N."/>
            <person name="Pedersen O."/>
            <person name="Prifti E."/>
            <person name="Qin J."/>
            <person name="Raes J."/>
            <person name="Tap J."/>
            <person name="Tims S."/>
            <person name="Ussery D.W."/>
            <person name="Yamada T."/>
            <person name="MetaHit consortium"/>
            <person name="Renault P."/>
            <person name="Sicheritz-Ponten T."/>
            <person name="Bork P."/>
            <person name="Wang J."/>
            <person name="Brunak S."/>
            <person name="Ehrlich S.D."/>
        </authorList>
    </citation>
    <scope>NUCLEOTIDE SEQUENCE [LARGE SCALE GENOMIC DNA]</scope>
</reference>
<evidence type="ECO:0000313" key="2">
    <source>
        <dbReference type="EMBL" id="CCY75783.1"/>
    </source>
</evidence>
<feature type="chain" id="PRO_5039463354" evidence="1">
    <location>
        <begin position="28"/>
        <end position="303"/>
    </location>
</feature>
<dbReference type="AlphaFoldDB" id="R5L9H2"/>
<name>R5L9H2_9FIRM</name>
<evidence type="ECO:0000313" key="3">
    <source>
        <dbReference type="Proteomes" id="UP000018300"/>
    </source>
</evidence>
<keyword evidence="1" id="KW-0732">Signal</keyword>
<dbReference type="EMBL" id="CAYU010000017">
    <property type="protein sequence ID" value="CCY75783.1"/>
    <property type="molecule type" value="Genomic_DNA"/>
</dbReference>
<comment type="caution">
    <text evidence="2">The sequence shown here is derived from an EMBL/GenBank/DDBJ whole genome shotgun (WGS) entry which is preliminary data.</text>
</comment>
<accession>R5L9H2</accession>
<dbReference type="Proteomes" id="UP000018300">
    <property type="component" value="Unassembled WGS sequence"/>
</dbReference>
<protein>
    <submittedName>
        <fullName evidence="2">Uncharacterized protein</fullName>
    </submittedName>
</protein>
<feature type="signal peptide" evidence="1">
    <location>
        <begin position="1"/>
        <end position="27"/>
    </location>
</feature>
<sequence length="303" mass="34095">MRMRKKLLKAIISSLMTVAITAFPVYAQAGEKQENDSGIVYENELGASLTATEYNKMLEYMSEEELSIFTQEDFDYMVEHIDEDGVQTDEKYVRTTYEDGEPIVDEYITEEEMLEDVNVVNKPLKSNGGSYKLEDNVTTDMKKIKMKIVSNGASVKKIELTCEWIKTPKVKSYDIIAIRVNQDAIFSADEYCYGKQYADNDVITYKGGSSNIKSSKTGLGISMNLVDNASRHKLVLYANVAASNQSMIIFGTYQHATSDVTLSKSQKYNFSPKGMGGVIDFTSTTVYEKYDRTPGLAVWVTYE</sequence>
<organism evidence="2 3">
    <name type="scientific">Eshraghiella crossota CAG:259</name>
    <dbReference type="NCBI Taxonomy" id="1263062"/>
    <lineage>
        <taxon>Bacteria</taxon>
        <taxon>Bacillati</taxon>
        <taxon>Bacillota</taxon>
        <taxon>Clostridia</taxon>
        <taxon>Lachnospirales</taxon>
        <taxon>Lachnospiraceae</taxon>
        <taxon>Eshraghiella</taxon>
    </lineage>
</organism>
<gene>
    <name evidence="2" type="ORF">BN569_01725</name>
</gene>
<evidence type="ECO:0000256" key="1">
    <source>
        <dbReference type="SAM" id="SignalP"/>
    </source>
</evidence>
<proteinExistence type="predicted"/>